<comment type="caution">
    <text evidence="7">The sequence shown here is derived from an EMBL/GenBank/DDBJ whole genome shotgun (WGS) entry which is preliminary data.</text>
</comment>
<evidence type="ECO:0000256" key="4">
    <source>
        <dbReference type="ARBA" id="ARBA00023054"/>
    </source>
</evidence>
<evidence type="ECO:0000256" key="1">
    <source>
        <dbReference type="ARBA" id="ARBA00004370"/>
    </source>
</evidence>
<gene>
    <name evidence="7" type="ORF">PV327_008321</name>
</gene>
<protein>
    <recommendedName>
        <fullName evidence="6">SUN domain-containing protein</fullName>
    </recommendedName>
</protein>
<dbReference type="InterPro" id="IPR012919">
    <property type="entry name" value="SUN_dom"/>
</dbReference>
<accession>A0AA39F2U5</accession>
<dbReference type="Pfam" id="PF07738">
    <property type="entry name" value="Sad1_UNC"/>
    <property type="match status" value="1"/>
</dbReference>
<sequence length="231" mass="25609">MRDKLETQLAEISQIILKISQAIHQLDISDIRANQHNMENVRNVIKNELRTYDADKTGRTDYALEASGGAIISIRDTRPYVASSTSLLTIFGISICNPQNTPQSIIQTSVLPGQCWAFEGSNGCVVIKLLGKVFVSSVSIEHITMDMSPTGETSTAPRDFSVWGLNNVDDPNGFLFGEFTYNNDGTPVQEFPVQNSSVLSYEIVEVKFHTNSGNPEYTCVYRIRVHGTLDQ</sequence>
<evidence type="ECO:0000256" key="3">
    <source>
        <dbReference type="ARBA" id="ARBA00022989"/>
    </source>
</evidence>
<comment type="subcellular location">
    <subcellularLocation>
        <location evidence="1">Membrane</location>
    </subcellularLocation>
</comment>
<dbReference type="Proteomes" id="UP001168972">
    <property type="component" value="Unassembled WGS sequence"/>
</dbReference>
<evidence type="ECO:0000313" key="7">
    <source>
        <dbReference type="EMBL" id="KAK0161924.1"/>
    </source>
</evidence>
<proteinExistence type="predicted"/>
<dbReference type="AlphaFoldDB" id="A0AA39F2U5"/>
<keyword evidence="3" id="KW-1133">Transmembrane helix</keyword>
<keyword evidence="2" id="KW-0812">Transmembrane</keyword>
<evidence type="ECO:0000256" key="2">
    <source>
        <dbReference type="ARBA" id="ARBA00022692"/>
    </source>
</evidence>
<keyword evidence="8" id="KW-1185">Reference proteome</keyword>
<dbReference type="EMBL" id="JAQQBR010001834">
    <property type="protein sequence ID" value="KAK0161924.1"/>
    <property type="molecule type" value="Genomic_DNA"/>
</dbReference>
<dbReference type="Gene3D" id="2.60.120.260">
    <property type="entry name" value="Galactose-binding domain-like"/>
    <property type="match status" value="1"/>
</dbReference>
<keyword evidence="4" id="KW-0175">Coiled coil</keyword>
<dbReference type="PANTHER" id="PTHR12911:SF8">
    <property type="entry name" value="KLAROID PROTEIN-RELATED"/>
    <property type="match status" value="1"/>
</dbReference>
<evidence type="ECO:0000259" key="6">
    <source>
        <dbReference type="PROSITE" id="PS51469"/>
    </source>
</evidence>
<dbReference type="GO" id="GO:0034993">
    <property type="term" value="C:meiotic nuclear membrane microtubule tethering complex"/>
    <property type="evidence" value="ECO:0007669"/>
    <property type="project" value="TreeGrafter"/>
</dbReference>
<feature type="domain" description="SUN" evidence="6">
    <location>
        <begin position="68"/>
        <end position="230"/>
    </location>
</feature>
<evidence type="ECO:0000256" key="5">
    <source>
        <dbReference type="ARBA" id="ARBA00023136"/>
    </source>
</evidence>
<organism evidence="7 8">
    <name type="scientific">Microctonus hyperodae</name>
    <name type="common">Parasitoid wasp</name>
    <dbReference type="NCBI Taxonomy" id="165561"/>
    <lineage>
        <taxon>Eukaryota</taxon>
        <taxon>Metazoa</taxon>
        <taxon>Ecdysozoa</taxon>
        <taxon>Arthropoda</taxon>
        <taxon>Hexapoda</taxon>
        <taxon>Insecta</taxon>
        <taxon>Pterygota</taxon>
        <taxon>Neoptera</taxon>
        <taxon>Endopterygota</taxon>
        <taxon>Hymenoptera</taxon>
        <taxon>Apocrita</taxon>
        <taxon>Ichneumonoidea</taxon>
        <taxon>Braconidae</taxon>
        <taxon>Euphorinae</taxon>
        <taxon>Microctonus</taxon>
    </lineage>
</organism>
<keyword evidence="5" id="KW-0472">Membrane</keyword>
<dbReference type="GO" id="GO:0043495">
    <property type="term" value="F:protein-membrane adaptor activity"/>
    <property type="evidence" value="ECO:0007669"/>
    <property type="project" value="TreeGrafter"/>
</dbReference>
<dbReference type="InterPro" id="IPR045119">
    <property type="entry name" value="SUN1-5"/>
</dbReference>
<evidence type="ECO:0000313" key="8">
    <source>
        <dbReference type="Proteomes" id="UP001168972"/>
    </source>
</evidence>
<dbReference type="PANTHER" id="PTHR12911">
    <property type="entry name" value="SAD1/UNC-84-LIKE PROTEIN-RELATED"/>
    <property type="match status" value="1"/>
</dbReference>
<reference evidence="7" key="1">
    <citation type="journal article" date="2023" name="bioRxiv">
        <title>Scaffold-level genome assemblies of two parasitoid biocontrol wasps reveal the parthenogenesis mechanism and an associated novel virus.</title>
        <authorList>
            <person name="Inwood S."/>
            <person name="Skelly J."/>
            <person name="Guhlin J."/>
            <person name="Harrop T."/>
            <person name="Goldson S."/>
            <person name="Dearden P."/>
        </authorList>
    </citation>
    <scope>NUCLEOTIDE SEQUENCE</scope>
    <source>
        <strain evidence="7">Lincoln</strain>
        <tissue evidence="7">Whole body</tissue>
    </source>
</reference>
<dbReference type="PROSITE" id="PS51469">
    <property type="entry name" value="SUN"/>
    <property type="match status" value="1"/>
</dbReference>
<name>A0AA39F2U5_MICHY</name>
<reference evidence="7" key="2">
    <citation type="submission" date="2023-03" db="EMBL/GenBank/DDBJ databases">
        <authorList>
            <person name="Inwood S.N."/>
            <person name="Skelly J.G."/>
            <person name="Guhlin J."/>
            <person name="Harrop T.W.R."/>
            <person name="Goldson S.G."/>
            <person name="Dearden P.K."/>
        </authorList>
    </citation>
    <scope>NUCLEOTIDE SEQUENCE</scope>
    <source>
        <strain evidence="7">Lincoln</strain>
        <tissue evidence="7">Whole body</tissue>
    </source>
</reference>
<dbReference type="FunFam" id="2.60.120.260:FF:000009">
    <property type="entry name" value="SUN domain-containing protein 1 isoform X1"/>
    <property type="match status" value="1"/>
</dbReference>